<feature type="compositionally biased region" description="Polar residues" evidence="3">
    <location>
        <begin position="428"/>
        <end position="439"/>
    </location>
</feature>
<evidence type="ECO:0000256" key="1">
    <source>
        <dbReference type="ARBA" id="ARBA00023054"/>
    </source>
</evidence>
<feature type="compositionally biased region" description="Basic and acidic residues" evidence="3">
    <location>
        <begin position="237"/>
        <end position="246"/>
    </location>
</feature>
<dbReference type="InterPro" id="IPR043444">
    <property type="entry name" value="TESPA1-like"/>
</dbReference>
<keyword evidence="5" id="KW-1185">Reference proteome</keyword>
<reference evidence="6" key="1">
    <citation type="submission" date="2025-08" db="UniProtKB">
        <authorList>
            <consortium name="RefSeq"/>
        </authorList>
    </citation>
    <scope>IDENTIFICATION</scope>
</reference>
<dbReference type="Pfam" id="PF14722">
    <property type="entry name" value="KRAP_IP3R_bind"/>
    <property type="match status" value="1"/>
</dbReference>
<evidence type="ECO:0000313" key="5">
    <source>
        <dbReference type="Proteomes" id="UP001652624"/>
    </source>
</evidence>
<dbReference type="SMART" id="SM01257">
    <property type="entry name" value="KRAP_IP3R_bind"/>
    <property type="match status" value="1"/>
</dbReference>
<feature type="compositionally biased region" description="Polar residues" evidence="3">
    <location>
        <begin position="447"/>
        <end position="456"/>
    </location>
</feature>
<dbReference type="InterPro" id="IPR029325">
    <property type="entry name" value="ITPR-bd"/>
</dbReference>
<feature type="compositionally biased region" description="Basic and acidic residues" evidence="3">
    <location>
        <begin position="479"/>
        <end position="493"/>
    </location>
</feature>
<dbReference type="PANTHER" id="PTHR17469:SF14">
    <property type="entry name" value="PROTEIN ITPRID1"/>
    <property type="match status" value="1"/>
</dbReference>
<protein>
    <submittedName>
        <fullName evidence="6">Protein ITPRID1</fullName>
    </submittedName>
</protein>
<dbReference type="OrthoDB" id="9836301at2759"/>
<evidence type="ECO:0000259" key="4">
    <source>
        <dbReference type="SMART" id="SM01257"/>
    </source>
</evidence>
<feature type="compositionally biased region" description="Basic and acidic residues" evidence="3">
    <location>
        <begin position="16"/>
        <end position="27"/>
    </location>
</feature>
<feature type="compositionally biased region" description="Basic and acidic residues" evidence="3">
    <location>
        <begin position="569"/>
        <end position="587"/>
    </location>
</feature>
<dbReference type="CTD" id="223075"/>
<proteinExistence type="predicted"/>
<feature type="compositionally biased region" description="Low complexity" evidence="3">
    <location>
        <begin position="264"/>
        <end position="275"/>
    </location>
</feature>
<feature type="compositionally biased region" description="Basic and acidic residues" evidence="3">
    <location>
        <begin position="217"/>
        <end position="226"/>
    </location>
</feature>
<organism evidence="5 6">
    <name type="scientific">Erinaceus europaeus</name>
    <name type="common">Western European hedgehog</name>
    <dbReference type="NCBI Taxonomy" id="9365"/>
    <lineage>
        <taxon>Eukaryota</taxon>
        <taxon>Metazoa</taxon>
        <taxon>Chordata</taxon>
        <taxon>Craniata</taxon>
        <taxon>Vertebrata</taxon>
        <taxon>Euteleostomi</taxon>
        <taxon>Mammalia</taxon>
        <taxon>Eutheria</taxon>
        <taxon>Laurasiatheria</taxon>
        <taxon>Eulipotyphla</taxon>
        <taxon>Erinaceidae</taxon>
        <taxon>Erinaceinae</taxon>
        <taxon>Erinaceus</taxon>
    </lineage>
</organism>
<dbReference type="PANTHER" id="PTHR17469">
    <property type="entry name" value="SPERM SPECIFIC ANTIGEN 2-RELATED"/>
    <property type="match status" value="1"/>
</dbReference>
<evidence type="ECO:0000256" key="3">
    <source>
        <dbReference type="SAM" id="MobiDB-lite"/>
    </source>
</evidence>
<dbReference type="InParanoid" id="A0A1S3WLY6"/>
<feature type="region of interest" description="Disordered" evidence="3">
    <location>
        <begin position="1"/>
        <end position="46"/>
    </location>
</feature>
<dbReference type="RefSeq" id="XP_016047144.2">
    <property type="nucleotide sequence ID" value="XM_016191658.2"/>
</dbReference>
<feature type="coiled-coil region" evidence="2">
    <location>
        <begin position="888"/>
        <end position="923"/>
    </location>
</feature>
<dbReference type="FunCoup" id="A0A1S3WLY6">
    <property type="interactions" value="24"/>
</dbReference>
<feature type="region of interest" description="Disordered" evidence="3">
    <location>
        <begin position="970"/>
        <end position="993"/>
    </location>
</feature>
<gene>
    <name evidence="6" type="primary">ITPRID1</name>
</gene>
<feature type="compositionally biased region" description="Polar residues" evidence="3">
    <location>
        <begin position="466"/>
        <end position="476"/>
    </location>
</feature>
<dbReference type="STRING" id="9365.ENSEEUP00000013610"/>
<feature type="region of interest" description="Disordered" evidence="3">
    <location>
        <begin position="292"/>
        <end position="312"/>
    </location>
</feature>
<feature type="compositionally biased region" description="Polar residues" evidence="3">
    <location>
        <begin position="292"/>
        <end position="311"/>
    </location>
</feature>
<evidence type="ECO:0000313" key="6">
    <source>
        <dbReference type="RefSeq" id="XP_016047144.2"/>
    </source>
</evidence>
<feature type="region of interest" description="Disordered" evidence="3">
    <location>
        <begin position="569"/>
        <end position="689"/>
    </location>
</feature>
<feature type="domain" description="ITPR-interacting" evidence="4">
    <location>
        <begin position="100"/>
        <end position="252"/>
    </location>
</feature>
<feature type="region of interest" description="Disordered" evidence="3">
    <location>
        <begin position="382"/>
        <end position="510"/>
    </location>
</feature>
<feature type="region of interest" description="Disordered" evidence="3">
    <location>
        <begin position="217"/>
        <end position="275"/>
    </location>
</feature>
<dbReference type="AlphaFoldDB" id="A0A1S3WLY6"/>
<dbReference type="GeneID" id="103120580"/>
<dbReference type="Pfam" id="PF14723">
    <property type="entry name" value="SSFA2_C"/>
    <property type="match status" value="1"/>
</dbReference>
<name>A0A1S3WLY6_ERIEU</name>
<dbReference type="Proteomes" id="UP001652624">
    <property type="component" value="Chromosome 8"/>
</dbReference>
<evidence type="ECO:0000256" key="2">
    <source>
        <dbReference type="SAM" id="Coils"/>
    </source>
</evidence>
<accession>A0A1S3WLY6</accession>
<feature type="compositionally biased region" description="Polar residues" evidence="3">
    <location>
        <begin position="676"/>
        <end position="689"/>
    </location>
</feature>
<dbReference type="eggNOG" id="ENOG502QU3K">
    <property type="taxonomic scope" value="Eukaryota"/>
</dbReference>
<feature type="compositionally biased region" description="Polar residues" evidence="3">
    <location>
        <begin position="391"/>
        <end position="413"/>
    </location>
</feature>
<sequence length="993" mass="108541">MAEKSHGQESPQAGPERSKRDILRATKEAWTPLDEQLPPPLQEDSKQESIQQWLDFGFFIPVHENLQQIIDHTVSLQEQGMVPVTVRDYMRSLHHFSETPSLSRGTSLNSCYSAASIPQSIPEWLEFWEEDPVEILLDLGFGIDEPDICTQIPARFLGCVSAARGINIRVFLKAQKQRMDIENPSLYGRFQQVKLLDHVASAFSSLLNDVNILPNKTEEKAGEKSRQRASASGAQENQKRVGELFRRASKQSLRLDCSPEAPKSSRMQSTSSITSAKPAECGVMLSASTNDCDQSHLSPSMEGMSQPTKDTSLPCHPPRALLSKQWPHSSKLAKQALHSCMSDGPVTDRTRKENLFQTCKMKNLPGYGDSAQDSFEMEEVQSFEEEAGNSLDRTSGTVGATVNRTNSCQSDSSGFLEEPAEQPGLQVHSLSYSHSTAKNDYSKHSDQGPSCQSAQQESDESDAKSMVSTSFSSQDWSFLEEKASASVVEKDSPWEATKGPPEPSTPDMAADTLRESLGTDTPVQPLSAVAQTEEVLVGIATSESVCPPEVKRTHTAGAGEELLLPEHSQHCESQRHPETNHPGDKCLHVGSEVPPGVGSGPFCPGTISLPPTREDPPQPACKLGAAAAPSTPDLRRTAAKSLSCPDTPTARTPPAKPMCEASGQTPPRAEEEVENLSPNAGSGVGSSQSVTIRTPCSLATDAHRVMALETDSRGAAWECTITTAGPVLGTKAKQVKDAWVQTHLCEPWLWHYGPAPSSKSLSHTAQPLTKSVSLDTGLSSISSMGTSPATPAHSCFCCHHHPHRHSERASPHTVSSACRHWPCPHTHHPEEQLMKTLGALQAATVRQLCSCTVREVETMKRVCQSFREHLEEIEQHLVGQQALLSGDMSEEEREEAEQLQALREALREQVEELEFQLGDRARQIREGILLPFKLLSEDTPKLSANLRQYDWTEEKRDLTLCPQTHTVMTGQASEDQRAPCSEVTHPAAISPPT</sequence>
<dbReference type="InterPro" id="IPR029326">
    <property type="entry name" value="SSFA2_C"/>
</dbReference>
<keyword evidence="1 2" id="KW-0175">Coiled coil</keyword>
<dbReference type="GO" id="GO:0005102">
    <property type="term" value="F:signaling receptor binding"/>
    <property type="evidence" value="ECO:0007669"/>
    <property type="project" value="InterPro"/>
</dbReference>